<evidence type="ECO:0000313" key="4">
    <source>
        <dbReference type="Proteomes" id="UP000751190"/>
    </source>
</evidence>
<gene>
    <name evidence="3" type="ORF">KFE25_004082</name>
</gene>
<keyword evidence="4" id="KW-1185">Reference proteome</keyword>
<dbReference type="AlphaFoldDB" id="A0A8J6C8P3"/>
<dbReference type="OrthoDB" id="5210206at2759"/>
<evidence type="ECO:0000256" key="2">
    <source>
        <dbReference type="ARBA" id="ARBA00022801"/>
    </source>
</evidence>
<dbReference type="InterPro" id="IPR043008">
    <property type="entry name" value="AtzD/Barbiturase_RUA"/>
</dbReference>
<sequence>MEALRGMLRLRRQWAGAVRRLSSAAHVPIVSTLEVPRPGDTARVLASWLEQNPHARVVALLGKADGAPAGAQPAGTVVCSEVSRLLSAHAPNCDRPAAIMMSAGAEGVEWPRLLVFCHNAPPPAALDARAQASPDEGEARLAFACAFTRELAPHELGTLAQVEATRQAVVAACAEARLDPRTDLCLAEVQCPLLSDAQIEAARAAGAPALALTSAESAGLSRGASALGVGSATGEVGRVAPEDVCSALLRLRSDMAAASARPGLSRSEVLVIGNATGSASTLRAARAVMADAADVASVARALGEAGLDASAGRLSANAHERLVCALAKADGAAALDQLPLAGRWTDSDARASQFACARVGGALRRLVGDAGPAGRIYVSGGAEHQGPPGGGPVCIIFSCLLGDAFWRHVREGYFP</sequence>
<dbReference type="GO" id="GO:0016812">
    <property type="term" value="F:hydrolase activity, acting on carbon-nitrogen (but not peptide) bonds, in cyclic amides"/>
    <property type="evidence" value="ECO:0007669"/>
    <property type="project" value="InterPro"/>
</dbReference>
<dbReference type="Gene3D" id="3.30.1330.160">
    <property type="entry name" value="Cyanuric acid hydrolase/Barbituras, RU C"/>
    <property type="match status" value="1"/>
</dbReference>
<dbReference type="EMBL" id="JAGTXO010000015">
    <property type="protein sequence ID" value="KAG8463809.1"/>
    <property type="molecule type" value="Genomic_DNA"/>
</dbReference>
<accession>A0A8J6C8P3</accession>
<keyword evidence="2" id="KW-0378">Hydrolase</keyword>
<dbReference type="Pfam" id="PF09663">
    <property type="entry name" value="Amido_AtzD_TrzD"/>
    <property type="match status" value="1"/>
</dbReference>
<dbReference type="OMA" id="GRYRIGH"/>
<dbReference type="Gene3D" id="3.30.1330.170">
    <property type="entry name" value="Cyanuric acid hydrolase/Barbiturase, RU A"/>
    <property type="match status" value="1"/>
</dbReference>
<evidence type="ECO:0000256" key="1">
    <source>
        <dbReference type="ARBA" id="ARBA00010947"/>
    </source>
</evidence>
<proteinExistence type="inferred from homology"/>
<comment type="caution">
    <text evidence="3">The sequence shown here is derived from an EMBL/GenBank/DDBJ whole genome shotgun (WGS) entry which is preliminary data.</text>
</comment>
<name>A0A8J6C8P3_DIALT</name>
<dbReference type="InterPro" id="IPR043007">
    <property type="entry name" value="AtzD/Barbiturase_RUC"/>
</dbReference>
<dbReference type="NCBIfam" id="TIGR02714">
    <property type="entry name" value="amido_AtzD_TrzD"/>
    <property type="match status" value="1"/>
</dbReference>
<dbReference type="InterPro" id="IPR014086">
    <property type="entry name" value="AtzD/Barbiturase"/>
</dbReference>
<reference evidence="3" key="1">
    <citation type="submission" date="2021-05" db="EMBL/GenBank/DDBJ databases">
        <title>The genome of the haptophyte Pavlova lutheri (Diacronema luteri, Pavlovales) - a model for lipid biosynthesis in eukaryotic algae.</title>
        <authorList>
            <person name="Hulatt C.J."/>
            <person name="Posewitz M.C."/>
        </authorList>
    </citation>
    <scope>NUCLEOTIDE SEQUENCE</scope>
    <source>
        <strain evidence="3">NIVA-4/92</strain>
    </source>
</reference>
<protein>
    <submittedName>
        <fullName evidence="3">Uncharacterized protein</fullName>
    </submittedName>
</protein>
<dbReference type="InterPro" id="IPR043006">
    <property type="entry name" value="AtzD/Barbiturase_RUB"/>
</dbReference>
<evidence type="ECO:0000313" key="3">
    <source>
        <dbReference type="EMBL" id="KAG8463809.1"/>
    </source>
</evidence>
<comment type="similarity">
    <text evidence="1">Belongs to the cyclic amide hydrolase (CyAH) family.</text>
</comment>
<dbReference type="Proteomes" id="UP000751190">
    <property type="component" value="Unassembled WGS sequence"/>
</dbReference>
<dbReference type="Gene3D" id="3.30.1330.180">
    <property type="entry name" value="Cyanuric acid hydrolase/Barbiturase, RU B"/>
    <property type="match status" value="1"/>
</dbReference>
<organism evidence="3 4">
    <name type="scientific">Diacronema lutheri</name>
    <name type="common">Unicellular marine alga</name>
    <name type="synonym">Monochrysis lutheri</name>
    <dbReference type="NCBI Taxonomy" id="2081491"/>
    <lineage>
        <taxon>Eukaryota</taxon>
        <taxon>Haptista</taxon>
        <taxon>Haptophyta</taxon>
        <taxon>Pavlovophyceae</taxon>
        <taxon>Pavlovales</taxon>
        <taxon>Pavlovaceae</taxon>
        <taxon>Diacronema</taxon>
    </lineage>
</organism>